<dbReference type="EMBL" id="ML145275">
    <property type="protein sequence ID" value="TBU51953.1"/>
    <property type="molecule type" value="Genomic_DNA"/>
</dbReference>
<proteinExistence type="predicted"/>
<gene>
    <name evidence="1" type="ORF">BD310DRAFT_833227</name>
</gene>
<evidence type="ECO:0000313" key="1">
    <source>
        <dbReference type="EMBL" id="TBU51953.1"/>
    </source>
</evidence>
<sequence>MSFLADRSPIFRDMFLIPQPPPSTATTEADSVAPRVVELPDCTEDVYDLLRVLVPAGAASRPFSSHIIPTFDTISACIRLGHKYQIDDIVEAGVGYLRDFFPRSLDAYREIVSPAGPPAFERVHAIGVVNLARLTGASEVLPTAIMRCASLPGSQLIAGFRRRDGTHETLSEHDLALCVDAQRALMREHVWHAIELSAPFVNGNCVDRARGSSSGTRLCVHVAKLVAAERAGEATAANVFEERDWPREGAGDLGVVVRGGGSRLCASCVEVLRRMEARCMQDTWNRLPEIVGVPLKGWGRKSLKGV</sequence>
<dbReference type="STRING" id="114155.A0A4Q9NAW3"/>
<accession>A0A4Q9NAW3</accession>
<keyword evidence="2" id="KW-1185">Reference proteome</keyword>
<reference evidence="1 2" key="1">
    <citation type="submission" date="2019-01" db="EMBL/GenBank/DDBJ databases">
        <title>Draft genome sequences of three monokaryotic isolates of the white-rot basidiomycete fungus Dichomitus squalens.</title>
        <authorList>
            <consortium name="DOE Joint Genome Institute"/>
            <person name="Lopez S.C."/>
            <person name="Andreopoulos B."/>
            <person name="Pangilinan J."/>
            <person name="Lipzen A."/>
            <person name="Riley R."/>
            <person name="Ahrendt S."/>
            <person name="Ng V."/>
            <person name="Barry K."/>
            <person name="Daum C."/>
            <person name="Grigoriev I.V."/>
            <person name="Hilden K.S."/>
            <person name="Makela M.R."/>
            <person name="de Vries R.P."/>
        </authorList>
    </citation>
    <scope>NUCLEOTIDE SEQUENCE [LARGE SCALE GENOMIC DNA]</scope>
    <source>
        <strain evidence="1 2">CBS 464.89</strain>
    </source>
</reference>
<protein>
    <submittedName>
        <fullName evidence="1">Uncharacterized protein</fullName>
    </submittedName>
</protein>
<dbReference type="Proteomes" id="UP000292082">
    <property type="component" value="Unassembled WGS sequence"/>
</dbReference>
<name>A0A4Q9NAW3_9APHY</name>
<evidence type="ECO:0000313" key="2">
    <source>
        <dbReference type="Proteomes" id="UP000292082"/>
    </source>
</evidence>
<organism evidence="1 2">
    <name type="scientific">Dichomitus squalens</name>
    <dbReference type="NCBI Taxonomy" id="114155"/>
    <lineage>
        <taxon>Eukaryota</taxon>
        <taxon>Fungi</taxon>
        <taxon>Dikarya</taxon>
        <taxon>Basidiomycota</taxon>
        <taxon>Agaricomycotina</taxon>
        <taxon>Agaricomycetes</taxon>
        <taxon>Polyporales</taxon>
        <taxon>Polyporaceae</taxon>
        <taxon>Dichomitus</taxon>
    </lineage>
</organism>
<dbReference type="AlphaFoldDB" id="A0A4Q9NAW3"/>